<name>A0ABQ1V2Q6_9BACT</name>
<feature type="domain" description="Sulfatase N-terminal" evidence="5">
    <location>
        <begin position="27"/>
        <end position="340"/>
    </location>
</feature>
<keyword evidence="2" id="KW-0479">Metal-binding</keyword>
<evidence type="ECO:0000313" key="6">
    <source>
        <dbReference type="EMBL" id="GGF36201.1"/>
    </source>
</evidence>
<keyword evidence="4" id="KW-0106">Calcium</keyword>
<protein>
    <submittedName>
        <fullName evidence="6">N-acetylgalactosamine-6-sulfatase</fullName>
    </submittedName>
</protein>
<reference evidence="7" key="1">
    <citation type="journal article" date="2019" name="Int. J. Syst. Evol. Microbiol.">
        <title>The Global Catalogue of Microorganisms (GCM) 10K type strain sequencing project: providing services to taxonomists for standard genome sequencing and annotation.</title>
        <authorList>
            <consortium name="The Broad Institute Genomics Platform"/>
            <consortium name="The Broad Institute Genome Sequencing Center for Infectious Disease"/>
            <person name="Wu L."/>
            <person name="Ma J."/>
        </authorList>
    </citation>
    <scope>NUCLEOTIDE SEQUENCE [LARGE SCALE GENOMIC DNA]</scope>
    <source>
        <strain evidence="7">CGMCC 1.15407</strain>
    </source>
</reference>
<dbReference type="InterPro" id="IPR000917">
    <property type="entry name" value="Sulfatase_N"/>
</dbReference>
<dbReference type="Pfam" id="PF00884">
    <property type="entry name" value="Sulfatase"/>
    <property type="match status" value="1"/>
</dbReference>
<dbReference type="SUPFAM" id="SSF53649">
    <property type="entry name" value="Alkaline phosphatase-like"/>
    <property type="match status" value="1"/>
</dbReference>
<accession>A0ABQ1V2Q6</accession>
<dbReference type="InterPro" id="IPR017850">
    <property type="entry name" value="Alkaline_phosphatase_core_sf"/>
</dbReference>
<dbReference type="PROSITE" id="PS00523">
    <property type="entry name" value="SULFATASE_1"/>
    <property type="match status" value="1"/>
</dbReference>
<dbReference type="PANTHER" id="PTHR42693:SF53">
    <property type="entry name" value="ENDO-4-O-SULFATASE"/>
    <property type="match status" value="1"/>
</dbReference>
<dbReference type="EMBL" id="BMIU01000012">
    <property type="protein sequence ID" value="GGF36201.1"/>
    <property type="molecule type" value="Genomic_DNA"/>
</dbReference>
<dbReference type="InterPro" id="IPR050738">
    <property type="entry name" value="Sulfatase"/>
</dbReference>
<evidence type="ECO:0000259" key="5">
    <source>
        <dbReference type="Pfam" id="PF00884"/>
    </source>
</evidence>
<dbReference type="Gene3D" id="3.40.720.10">
    <property type="entry name" value="Alkaline Phosphatase, subunit A"/>
    <property type="match status" value="1"/>
</dbReference>
<dbReference type="RefSeq" id="WP_137403666.1">
    <property type="nucleotide sequence ID" value="NZ_BMIU01000012.1"/>
</dbReference>
<evidence type="ECO:0000256" key="3">
    <source>
        <dbReference type="ARBA" id="ARBA00022801"/>
    </source>
</evidence>
<evidence type="ECO:0000256" key="2">
    <source>
        <dbReference type="ARBA" id="ARBA00022723"/>
    </source>
</evidence>
<sequence>MHTIISILIILLSILTYPVFGQEDKRPNVILILTDDQGIGDLGCHGNPWLKTPHIDQFYAEAVRLTDFHVSPMCTPTRSSIMTGQYPIHNGTWATYKGRDMLPPNTQTMADIFQTNGYQTAMFGKWHLGDNYPSRPTDMGFQFAVHHKAGGVGELSDYWGNSYFDDTYFVNNEPEKFEGYCTDVWFGQAMDYIRSHQEDPFFVYLATNAPHSPHIVADEYADPYRDLEEKGEIVNANFYGMIANIDENMGKLEAFLKEEGLYENTIVIYMSDNGSAAGISRDGKTGYNMGFRGKKGQPTEGGHRVPFFIRWPHRGIMGGKDINSPTQHVDLIPTLVGLCDVEIPQGKLLDGRDISPLLTGREDKINGETLFIHHNQDWRVPRPITGTCIMNGKWRLVNGRSLYDVSKDRFQAHDLSNEYPHIKDRLMAENAAFYEQASQRRTFKEMPVNIIGHGDQQEVTLTIQHAIGESSGIWKSEQVAQGMKNTNNKHAIQVASEGWYRISCQRWPKECIGPIWGIPKKNPKGQFSYLPIKPEKVKISIANQMMEKEIDASMIAVDFDVYLEQGKTFLVNDFVTGDELFGVYYTYIVKMD</sequence>
<dbReference type="InterPro" id="IPR024607">
    <property type="entry name" value="Sulfatase_CS"/>
</dbReference>
<comment type="similarity">
    <text evidence="1">Belongs to the sulfatase family.</text>
</comment>
<organism evidence="6 7">
    <name type="scientific">Echinicola rosea</name>
    <dbReference type="NCBI Taxonomy" id="1807691"/>
    <lineage>
        <taxon>Bacteria</taxon>
        <taxon>Pseudomonadati</taxon>
        <taxon>Bacteroidota</taxon>
        <taxon>Cytophagia</taxon>
        <taxon>Cytophagales</taxon>
        <taxon>Cyclobacteriaceae</taxon>
        <taxon>Echinicola</taxon>
    </lineage>
</organism>
<dbReference type="Proteomes" id="UP000647339">
    <property type="component" value="Unassembled WGS sequence"/>
</dbReference>
<evidence type="ECO:0000313" key="7">
    <source>
        <dbReference type="Proteomes" id="UP000647339"/>
    </source>
</evidence>
<keyword evidence="7" id="KW-1185">Reference proteome</keyword>
<comment type="caution">
    <text evidence="6">The sequence shown here is derived from an EMBL/GenBank/DDBJ whole genome shotgun (WGS) entry which is preliminary data.</text>
</comment>
<proteinExistence type="inferred from homology"/>
<evidence type="ECO:0000256" key="1">
    <source>
        <dbReference type="ARBA" id="ARBA00008779"/>
    </source>
</evidence>
<dbReference type="CDD" id="cd16146">
    <property type="entry name" value="ARS_like"/>
    <property type="match status" value="1"/>
</dbReference>
<keyword evidence="3" id="KW-0378">Hydrolase</keyword>
<gene>
    <name evidence="6" type="ORF">GCM10011339_25870</name>
</gene>
<evidence type="ECO:0000256" key="4">
    <source>
        <dbReference type="ARBA" id="ARBA00022837"/>
    </source>
</evidence>
<dbReference type="PANTHER" id="PTHR42693">
    <property type="entry name" value="ARYLSULFATASE FAMILY MEMBER"/>
    <property type="match status" value="1"/>
</dbReference>